<evidence type="ECO:0000256" key="3">
    <source>
        <dbReference type="ARBA" id="ARBA00022777"/>
    </source>
</evidence>
<organism evidence="8 9">
    <name type="scientific">Microbulbifer aggregans</name>
    <dbReference type="NCBI Taxonomy" id="1769779"/>
    <lineage>
        <taxon>Bacteria</taxon>
        <taxon>Pseudomonadati</taxon>
        <taxon>Pseudomonadota</taxon>
        <taxon>Gammaproteobacteria</taxon>
        <taxon>Cellvibrionales</taxon>
        <taxon>Microbulbiferaceae</taxon>
        <taxon>Microbulbifer</taxon>
    </lineage>
</organism>
<dbReference type="InterPro" id="IPR011990">
    <property type="entry name" value="TPR-like_helical_dom_sf"/>
</dbReference>
<dbReference type="GO" id="GO:0005524">
    <property type="term" value="F:ATP binding"/>
    <property type="evidence" value="ECO:0007669"/>
    <property type="project" value="UniProtKB-UniRule"/>
</dbReference>
<gene>
    <name evidence="8" type="primary">prkC_2</name>
    <name evidence="8" type="ORF">AUP74_00287</name>
</gene>
<reference evidence="9" key="1">
    <citation type="submission" date="2016-01" db="EMBL/GenBank/DDBJ databases">
        <title>Complete genome sequence of Microbulbifer sp. CCB-MM1, a halophile isolated from Matang Mangrove Forest, Perak.</title>
        <authorList>
            <person name="Moh T.H."/>
            <person name="Dinesh B."/>
            <person name="Lau N.-S."/>
            <person name="Go F."/>
            <person name="Alexander Chong S.-C."/>
        </authorList>
    </citation>
    <scope>NUCLEOTIDE SEQUENCE [LARGE SCALE GENOMIC DNA]</scope>
    <source>
        <strain evidence="9">CCB-MM1</strain>
    </source>
</reference>
<evidence type="ECO:0000256" key="6">
    <source>
        <dbReference type="PROSITE-ProRule" id="PRU10141"/>
    </source>
</evidence>
<evidence type="ECO:0000256" key="2">
    <source>
        <dbReference type="ARBA" id="ARBA00022741"/>
    </source>
</evidence>
<keyword evidence="3 8" id="KW-0418">Kinase</keyword>
<proteinExistence type="predicted"/>
<dbReference type="Gene3D" id="1.10.510.10">
    <property type="entry name" value="Transferase(Phosphotransferase) domain 1"/>
    <property type="match status" value="1"/>
</dbReference>
<sequence>MEIAEPKQQQLGRYRIERTLGAGGMGVVYLAHDTKLHRPVAIKKLRDDATNATARARIQSEAQLLARLNHSNIVQLYDVLEERDGIALVMEYVEGTTLKQWMREASPTLRDKLSLLIQLCHGLTEAHSLGIIHRDLKPDNILIARGGADGFTAKITDFGIAKSLQADESITREDHVAGTVEVMSPEQLQGYPLCPRSDLFSLGTIAYELLCGSRPFDKDDKGENGPMALAQRVVHDPHTPPQQANPDLPEPFAALLDRLLAKNPEQRPETAEQVAEALGFLRTEGSNTITGDYSETVTRLLRKPPNKRKRLLATLAGVAALGSAGYWGWKEFTKLEPQYIAVLPVEIHGEVRGEENANALTATMVRQALMNATSQLKASALVSFTPKEGQDFDAQLQALRDKGVTDALFARLDCAQVRCEIELQRIGPVDSQIRQQASFAFLADKRQEAEYRVGNSAIALFPEDYAKSASEQVLMSQSDYNDYLDIVSRLDSKDVTDADLAILNRLRGTHPESRMVYHTLVNVSAILHVLTGDKLYLDSALSRLNEAKEFGVEGATIDELKLFLYSLGDYQEQFEALSSKLEASNYPIAELKNKRARYFYRNGKYEAGLQEAMEAAALNPSADNLYLIALNRIASGDYSAARSTLERLTETYPDHWSAYSARGVIELESGNLDEAEKAITAIPEELRGWRTRSNLGVVYFLQGEYEKARAEQERVLKDVPGNIATMEEVAASLLMLNEKEAATEIYGKILSLSDGQEDIESQRYRSLALATLGQISEAIAMINDLVKTAPEDTDIKYSAAQVFALAGEWRSANYYIEQLIDQGMSAAWFKLPALQQLCTQPQTSEKVAAAICN</sequence>
<dbReference type="SUPFAM" id="SSF56112">
    <property type="entry name" value="Protein kinase-like (PK-like)"/>
    <property type="match status" value="1"/>
</dbReference>
<evidence type="ECO:0000313" key="9">
    <source>
        <dbReference type="Proteomes" id="UP000095672"/>
    </source>
</evidence>
<dbReference type="KEGG" id="micc:AUP74_00287"/>
<dbReference type="InterPro" id="IPR008271">
    <property type="entry name" value="Ser/Thr_kinase_AS"/>
</dbReference>
<evidence type="ECO:0000259" key="7">
    <source>
        <dbReference type="PROSITE" id="PS50011"/>
    </source>
</evidence>
<protein>
    <submittedName>
        <fullName evidence="8">Serine/threonine-protein kinase PrkC</fullName>
        <ecNumber evidence="8">2.7.11.1</ecNumber>
    </submittedName>
</protein>
<dbReference type="Pfam" id="PF13432">
    <property type="entry name" value="TPR_16"/>
    <property type="match status" value="1"/>
</dbReference>
<dbReference type="Proteomes" id="UP000095672">
    <property type="component" value="Chromosome"/>
</dbReference>
<dbReference type="PANTHER" id="PTHR43289:SF6">
    <property type="entry name" value="SERINE_THREONINE-PROTEIN KINASE NEKL-3"/>
    <property type="match status" value="1"/>
</dbReference>
<evidence type="ECO:0000313" key="8">
    <source>
        <dbReference type="EMBL" id="AOS95759.1"/>
    </source>
</evidence>
<dbReference type="SUPFAM" id="SSF48452">
    <property type="entry name" value="TPR-like"/>
    <property type="match status" value="1"/>
</dbReference>
<dbReference type="PROSITE" id="PS00107">
    <property type="entry name" value="PROTEIN_KINASE_ATP"/>
    <property type="match status" value="1"/>
</dbReference>
<dbReference type="PANTHER" id="PTHR43289">
    <property type="entry name" value="MITOGEN-ACTIVATED PROTEIN KINASE KINASE KINASE 20-RELATED"/>
    <property type="match status" value="1"/>
</dbReference>
<dbReference type="STRING" id="1769779.AUP74_00287"/>
<dbReference type="InterPro" id="IPR011009">
    <property type="entry name" value="Kinase-like_dom_sf"/>
</dbReference>
<evidence type="ECO:0000256" key="4">
    <source>
        <dbReference type="ARBA" id="ARBA00022840"/>
    </source>
</evidence>
<dbReference type="PROSITE" id="PS50011">
    <property type="entry name" value="PROTEIN_KINASE_DOM"/>
    <property type="match status" value="1"/>
</dbReference>
<feature type="repeat" description="TPR" evidence="5">
    <location>
        <begin position="689"/>
        <end position="722"/>
    </location>
</feature>
<keyword evidence="5" id="KW-0802">TPR repeat</keyword>
<dbReference type="AlphaFoldDB" id="A0A1C9W3N4"/>
<dbReference type="PROSITE" id="PS50005">
    <property type="entry name" value="TPR"/>
    <property type="match status" value="1"/>
</dbReference>
<dbReference type="Pfam" id="PF00069">
    <property type="entry name" value="Pkinase"/>
    <property type="match status" value="1"/>
</dbReference>
<dbReference type="Gene3D" id="1.25.40.10">
    <property type="entry name" value="Tetratricopeptide repeat domain"/>
    <property type="match status" value="2"/>
</dbReference>
<dbReference type="PATRIC" id="fig|1769779.3.peg.284"/>
<feature type="domain" description="Protein kinase" evidence="7">
    <location>
        <begin position="14"/>
        <end position="281"/>
    </location>
</feature>
<dbReference type="Gene3D" id="3.30.200.20">
    <property type="entry name" value="Phosphorylase Kinase, domain 1"/>
    <property type="match status" value="1"/>
</dbReference>
<dbReference type="InterPro" id="IPR019734">
    <property type="entry name" value="TPR_rpt"/>
</dbReference>
<dbReference type="EC" id="2.7.11.1" evidence="8"/>
<dbReference type="RefSeq" id="WP_069945991.1">
    <property type="nucleotide sequence ID" value="NZ_CP014143.1"/>
</dbReference>
<feature type="binding site" evidence="6">
    <location>
        <position position="44"/>
    </location>
    <ligand>
        <name>ATP</name>
        <dbReference type="ChEBI" id="CHEBI:30616"/>
    </ligand>
</feature>
<dbReference type="GO" id="GO:0004674">
    <property type="term" value="F:protein serine/threonine kinase activity"/>
    <property type="evidence" value="ECO:0007669"/>
    <property type="project" value="UniProtKB-EC"/>
</dbReference>
<dbReference type="OrthoDB" id="9801841at2"/>
<keyword evidence="9" id="KW-1185">Reference proteome</keyword>
<dbReference type="EMBL" id="CP014143">
    <property type="protein sequence ID" value="AOS95759.1"/>
    <property type="molecule type" value="Genomic_DNA"/>
</dbReference>
<dbReference type="InterPro" id="IPR000719">
    <property type="entry name" value="Prot_kinase_dom"/>
</dbReference>
<evidence type="ECO:0000256" key="5">
    <source>
        <dbReference type="PROSITE-ProRule" id="PRU00339"/>
    </source>
</evidence>
<dbReference type="PROSITE" id="PS00108">
    <property type="entry name" value="PROTEIN_KINASE_ST"/>
    <property type="match status" value="1"/>
</dbReference>
<keyword evidence="1 8" id="KW-0808">Transferase</keyword>
<keyword evidence="4 6" id="KW-0067">ATP-binding</keyword>
<dbReference type="SMART" id="SM00220">
    <property type="entry name" value="S_TKc"/>
    <property type="match status" value="1"/>
</dbReference>
<dbReference type="CDD" id="cd14014">
    <property type="entry name" value="STKc_PknB_like"/>
    <property type="match status" value="1"/>
</dbReference>
<keyword evidence="2 6" id="KW-0547">Nucleotide-binding</keyword>
<name>A0A1C9W3N4_9GAMM</name>
<dbReference type="InterPro" id="IPR017441">
    <property type="entry name" value="Protein_kinase_ATP_BS"/>
</dbReference>
<evidence type="ECO:0000256" key="1">
    <source>
        <dbReference type="ARBA" id="ARBA00022679"/>
    </source>
</evidence>
<accession>A0A1C9W3N4</accession>